<evidence type="ECO:0000256" key="1">
    <source>
        <dbReference type="ARBA" id="ARBA00022741"/>
    </source>
</evidence>
<dbReference type="InterPro" id="IPR002078">
    <property type="entry name" value="Sigma_54_int"/>
</dbReference>
<evidence type="ECO:0000313" key="12">
    <source>
        <dbReference type="Proteomes" id="UP000677265"/>
    </source>
</evidence>
<organism evidence="10">
    <name type="scientific">Neobacillus citreus</name>
    <dbReference type="NCBI Taxonomy" id="2833578"/>
    <lineage>
        <taxon>Bacteria</taxon>
        <taxon>Bacillati</taxon>
        <taxon>Bacillota</taxon>
        <taxon>Bacilli</taxon>
        <taxon>Bacillales</taxon>
        <taxon>Bacillaceae</taxon>
        <taxon>Neobacillus</taxon>
    </lineage>
</organism>
<dbReference type="SMART" id="SM00382">
    <property type="entry name" value="AAA"/>
    <property type="match status" value="1"/>
</dbReference>
<dbReference type="InterPro" id="IPR009057">
    <property type="entry name" value="Homeodomain-like_sf"/>
</dbReference>
<dbReference type="EMBL" id="JAGYPE010000006">
    <property type="protein sequence ID" value="MBS4185606.1"/>
    <property type="molecule type" value="Genomic_DNA"/>
</dbReference>
<dbReference type="GO" id="GO:0006355">
    <property type="term" value="P:regulation of DNA-templated transcription"/>
    <property type="evidence" value="ECO:0007669"/>
    <property type="project" value="InterPro"/>
</dbReference>
<dbReference type="InterPro" id="IPR046342">
    <property type="entry name" value="CBS_dom_sf"/>
</dbReference>
<evidence type="ECO:0000256" key="3">
    <source>
        <dbReference type="ARBA" id="ARBA00023015"/>
    </source>
</evidence>
<feature type="domain" description="CBS" evidence="9">
    <location>
        <begin position="70"/>
        <end position="128"/>
    </location>
</feature>
<dbReference type="PRINTS" id="PR01590">
    <property type="entry name" value="HTHFIS"/>
</dbReference>
<dbReference type="PROSITE" id="PS00675">
    <property type="entry name" value="SIGMA54_INTERACT_1"/>
    <property type="match status" value="1"/>
</dbReference>
<dbReference type="Proteomes" id="UP000677265">
    <property type="component" value="Unassembled WGS sequence"/>
</dbReference>
<feature type="domain" description="PAS" evidence="8">
    <location>
        <begin position="128"/>
        <end position="191"/>
    </location>
</feature>
<dbReference type="FunFam" id="3.40.50.300:FF:000006">
    <property type="entry name" value="DNA-binding transcriptional regulator NtrC"/>
    <property type="match status" value="1"/>
</dbReference>
<sequence length="712" mass="80571">MKVSSFTTVNFVQLSLESTIRNAISAFLSHRVDIGCVTTEDRKLLGILHKNAIYRALLENTPLDASIRPLIKQNVVTIQKDQTLLDAREIMIKGNVSQAVVLDQHQNVFGIMSKLDLVYSNMTALEDTLNRMKSLVENLQDAVISVDSNLKITTFNHTVIDLLQLNGKTLLNAPIDLFLPDFRKGLIETMKTGQIQQAKRFSFKDLTVIASFIPIRELNRITGAMVVLRDVTSYEIIAAELETTNQLKKILDSALELAYDGVAVTDKHGLITMANQGFLDLFSFDQQDQLLGTPISKIAPQLPSELSLKMDKKIEGKLIEINKRKCIVAQMPIYQDGQKLGAIFKIIFRQLEAWRDLLFHMEKLESEISFYRGELSRISKDTDPFAHVISQNSQMEKFKQDAVIAAKSLSNVLITGESGTGKELIAEGIHRVSGCKGAFIKVNCGAIPEELLESEFFGYADGAFTGAKKGGKPGKFELANNGTLFLDEIGEMPVSLQVKLLRVLQEQEFERIGATKTTKVNVRIISATNKDLAELVEQGKFREDLYYRIHVIHLHIPPLRERLDDIPLLCRYFINKINFKTKRNIISVSPEVASSLQHYHWPGNIRQLENVLERAFHYSSSEWIEIEHLPQELKLLPQEPVLSPKSKTTESQFPIDRKQSISRTEKEVILQALKKCRGNRTKAAGLLGISRTTLYQKMKRYQIIEELEFRFT</sequence>
<keyword evidence="6" id="KW-0129">CBS domain</keyword>
<dbReference type="PROSITE" id="PS00688">
    <property type="entry name" value="SIGMA54_INTERACT_3"/>
    <property type="match status" value="1"/>
</dbReference>
<keyword evidence="12" id="KW-1185">Reference proteome</keyword>
<dbReference type="CDD" id="cd02205">
    <property type="entry name" value="CBS_pair_SF"/>
    <property type="match status" value="1"/>
</dbReference>
<dbReference type="PANTHER" id="PTHR32071">
    <property type="entry name" value="TRANSCRIPTIONAL REGULATORY PROTEIN"/>
    <property type="match status" value="1"/>
</dbReference>
<dbReference type="Pfam" id="PF00989">
    <property type="entry name" value="PAS"/>
    <property type="match status" value="1"/>
</dbReference>
<keyword evidence="5" id="KW-0804">Transcription</keyword>
<dbReference type="InterPro" id="IPR003593">
    <property type="entry name" value="AAA+_ATPase"/>
</dbReference>
<feature type="domain" description="CBS" evidence="9">
    <location>
        <begin position="6"/>
        <end position="63"/>
    </location>
</feature>
<dbReference type="SUPFAM" id="SSF54631">
    <property type="entry name" value="CBS-domain pair"/>
    <property type="match status" value="1"/>
</dbReference>
<dbReference type="InterPro" id="IPR002197">
    <property type="entry name" value="HTH_Fis"/>
</dbReference>
<dbReference type="InterPro" id="IPR025943">
    <property type="entry name" value="Sigma_54_int_dom_ATP-bd_2"/>
</dbReference>
<evidence type="ECO:0000256" key="5">
    <source>
        <dbReference type="ARBA" id="ARBA00023163"/>
    </source>
</evidence>
<dbReference type="Pfam" id="PF25601">
    <property type="entry name" value="AAA_lid_14"/>
    <property type="match status" value="1"/>
</dbReference>
<evidence type="ECO:0000313" key="10">
    <source>
        <dbReference type="EMBL" id="MBS4185606.1"/>
    </source>
</evidence>
<dbReference type="SUPFAM" id="SSF55785">
    <property type="entry name" value="PYP-like sensor domain (PAS domain)"/>
    <property type="match status" value="2"/>
</dbReference>
<keyword evidence="3" id="KW-0805">Transcription regulation</keyword>
<dbReference type="InterPro" id="IPR013767">
    <property type="entry name" value="PAS_fold"/>
</dbReference>
<dbReference type="InterPro" id="IPR025662">
    <property type="entry name" value="Sigma_54_int_dom_ATP-bd_1"/>
</dbReference>
<dbReference type="PROSITE" id="PS51371">
    <property type="entry name" value="CBS"/>
    <property type="match status" value="2"/>
</dbReference>
<dbReference type="GO" id="GO:0005524">
    <property type="term" value="F:ATP binding"/>
    <property type="evidence" value="ECO:0007669"/>
    <property type="project" value="UniProtKB-KW"/>
</dbReference>
<keyword evidence="4" id="KW-0238">DNA-binding</keyword>
<evidence type="ECO:0000313" key="11">
    <source>
        <dbReference type="EMBL" id="MCH6264358.1"/>
    </source>
</evidence>
<dbReference type="PANTHER" id="PTHR32071:SF57">
    <property type="entry name" value="C4-DICARBOXYLATE TRANSPORT TRANSCRIPTIONAL REGULATORY PROTEIN DCTD"/>
    <property type="match status" value="1"/>
</dbReference>
<keyword evidence="1" id="KW-0547">Nucleotide-binding</keyword>
<dbReference type="Gene3D" id="3.40.50.300">
    <property type="entry name" value="P-loop containing nucleotide triphosphate hydrolases"/>
    <property type="match status" value="1"/>
</dbReference>
<dbReference type="RefSeq" id="WP_213145448.1">
    <property type="nucleotide sequence ID" value="NZ_JAGYPE020000002.1"/>
</dbReference>
<proteinExistence type="predicted"/>
<dbReference type="PROSITE" id="PS50045">
    <property type="entry name" value="SIGMA54_INTERACT_4"/>
    <property type="match status" value="1"/>
</dbReference>
<dbReference type="InterPro" id="IPR000014">
    <property type="entry name" value="PAS"/>
</dbReference>
<evidence type="ECO:0000256" key="4">
    <source>
        <dbReference type="ARBA" id="ARBA00023125"/>
    </source>
</evidence>
<evidence type="ECO:0000256" key="6">
    <source>
        <dbReference type="PROSITE-ProRule" id="PRU00703"/>
    </source>
</evidence>
<dbReference type="PROSITE" id="PS50112">
    <property type="entry name" value="PAS"/>
    <property type="match status" value="1"/>
</dbReference>
<evidence type="ECO:0000259" key="8">
    <source>
        <dbReference type="PROSITE" id="PS50112"/>
    </source>
</evidence>
<keyword evidence="2" id="KW-0067">ATP-binding</keyword>
<dbReference type="CDD" id="cd00009">
    <property type="entry name" value="AAA"/>
    <property type="match status" value="1"/>
</dbReference>
<reference evidence="10" key="1">
    <citation type="submission" date="2021-05" db="EMBL/GenBank/DDBJ databases">
        <title>Novel Bacillus species.</title>
        <authorList>
            <person name="Liu G."/>
        </authorList>
    </citation>
    <scope>NUCLEOTIDE SEQUENCE</scope>
    <source>
        <strain evidence="10 12">FJAT-50051</strain>
    </source>
</reference>
<dbReference type="Pfam" id="PF13188">
    <property type="entry name" value="PAS_8"/>
    <property type="match status" value="1"/>
</dbReference>
<feature type="domain" description="Sigma-54 factor interaction" evidence="7">
    <location>
        <begin position="388"/>
        <end position="617"/>
    </location>
</feature>
<dbReference type="Pfam" id="PF00571">
    <property type="entry name" value="CBS"/>
    <property type="match status" value="2"/>
</dbReference>
<dbReference type="Pfam" id="PF02954">
    <property type="entry name" value="HTH_8"/>
    <property type="match status" value="1"/>
</dbReference>
<dbReference type="CDD" id="cd00130">
    <property type="entry name" value="PAS"/>
    <property type="match status" value="1"/>
</dbReference>
<dbReference type="InterPro" id="IPR025944">
    <property type="entry name" value="Sigma_54_int_dom_CS"/>
</dbReference>
<dbReference type="SUPFAM" id="SSF46689">
    <property type="entry name" value="Homeodomain-like"/>
    <property type="match status" value="1"/>
</dbReference>
<evidence type="ECO:0000256" key="2">
    <source>
        <dbReference type="ARBA" id="ARBA00022840"/>
    </source>
</evidence>
<comment type="caution">
    <text evidence="10">The sequence shown here is derived from an EMBL/GenBank/DDBJ whole genome shotgun (WGS) entry which is preliminary data.</text>
</comment>
<dbReference type="GO" id="GO:0043565">
    <property type="term" value="F:sequence-specific DNA binding"/>
    <property type="evidence" value="ECO:0007669"/>
    <property type="project" value="InterPro"/>
</dbReference>
<dbReference type="AlphaFoldDB" id="A0A942T5S1"/>
<dbReference type="PROSITE" id="PS00676">
    <property type="entry name" value="SIGMA54_INTERACT_2"/>
    <property type="match status" value="1"/>
</dbReference>
<dbReference type="InterPro" id="IPR035965">
    <property type="entry name" value="PAS-like_dom_sf"/>
</dbReference>
<dbReference type="Pfam" id="PF00158">
    <property type="entry name" value="Sigma54_activat"/>
    <property type="match status" value="1"/>
</dbReference>
<evidence type="ECO:0000259" key="7">
    <source>
        <dbReference type="PROSITE" id="PS50045"/>
    </source>
</evidence>
<dbReference type="SMART" id="SM00116">
    <property type="entry name" value="CBS"/>
    <property type="match status" value="2"/>
</dbReference>
<gene>
    <name evidence="11" type="ORF">KHB02_002285</name>
    <name evidence="10" type="ORF">KHB02_29915</name>
</gene>
<dbReference type="InterPro" id="IPR027417">
    <property type="entry name" value="P-loop_NTPase"/>
</dbReference>
<dbReference type="Gene3D" id="3.10.580.10">
    <property type="entry name" value="CBS-domain"/>
    <property type="match status" value="1"/>
</dbReference>
<dbReference type="Gene3D" id="1.10.10.60">
    <property type="entry name" value="Homeodomain-like"/>
    <property type="match status" value="1"/>
</dbReference>
<dbReference type="Gene3D" id="3.30.450.20">
    <property type="entry name" value="PAS domain"/>
    <property type="match status" value="2"/>
</dbReference>
<accession>A0A942T5S1</accession>
<name>A0A942T5S1_9BACI</name>
<dbReference type="EMBL" id="JAGYPE020000002">
    <property type="protein sequence ID" value="MCH6264358.1"/>
    <property type="molecule type" value="Genomic_DNA"/>
</dbReference>
<dbReference type="SUPFAM" id="SSF52540">
    <property type="entry name" value="P-loop containing nucleoside triphosphate hydrolases"/>
    <property type="match status" value="1"/>
</dbReference>
<evidence type="ECO:0000259" key="9">
    <source>
        <dbReference type="PROSITE" id="PS51371"/>
    </source>
</evidence>
<dbReference type="SMART" id="SM00091">
    <property type="entry name" value="PAS"/>
    <property type="match status" value="2"/>
</dbReference>
<dbReference type="InterPro" id="IPR058031">
    <property type="entry name" value="AAA_lid_NorR"/>
</dbReference>
<dbReference type="InterPro" id="IPR000644">
    <property type="entry name" value="CBS_dom"/>
</dbReference>
<dbReference type="Gene3D" id="1.10.8.60">
    <property type="match status" value="1"/>
</dbReference>
<protein>
    <submittedName>
        <fullName evidence="10">Sigma 54-interacting transcriptional regulator</fullName>
    </submittedName>
</protein>